<dbReference type="Pfam" id="PF05057">
    <property type="entry name" value="DUF676"/>
    <property type="match status" value="1"/>
</dbReference>
<dbReference type="GO" id="GO:0005811">
    <property type="term" value="C:lipid droplet"/>
    <property type="evidence" value="ECO:0007669"/>
    <property type="project" value="TreeGrafter"/>
</dbReference>
<dbReference type="PANTHER" id="PTHR12482:SF65">
    <property type="entry name" value="ESTERASE, PUTATIVE (AFU_ORTHOLOGUE AFUA_3G12320)-RELATED"/>
    <property type="match status" value="1"/>
</dbReference>
<dbReference type="Gene3D" id="3.40.50.1820">
    <property type="entry name" value="alpha/beta hydrolase"/>
    <property type="match status" value="1"/>
</dbReference>
<dbReference type="PANTHER" id="PTHR12482">
    <property type="entry name" value="LIPASE ROG1-RELATED-RELATED"/>
    <property type="match status" value="1"/>
</dbReference>
<dbReference type="InterPro" id="IPR029058">
    <property type="entry name" value="AB_hydrolase_fold"/>
</dbReference>
<evidence type="ECO:0000256" key="1">
    <source>
        <dbReference type="ARBA" id="ARBA00007920"/>
    </source>
</evidence>
<dbReference type="AlphaFoldDB" id="A0AAN7BLC2"/>
<name>A0AAN7BLC2_9PEZI</name>
<dbReference type="InterPro" id="IPR007751">
    <property type="entry name" value="DUF676_lipase-like"/>
</dbReference>
<dbReference type="GO" id="GO:0047372">
    <property type="term" value="F:monoacylglycerol lipase activity"/>
    <property type="evidence" value="ECO:0007669"/>
    <property type="project" value="TreeGrafter"/>
</dbReference>
<evidence type="ECO:0000259" key="4">
    <source>
        <dbReference type="Pfam" id="PF05057"/>
    </source>
</evidence>
<gene>
    <name evidence="5" type="ORF">QBC38DRAFT_266332</name>
</gene>
<organism evidence="5 6">
    <name type="scientific">Podospora fimiseda</name>
    <dbReference type="NCBI Taxonomy" id="252190"/>
    <lineage>
        <taxon>Eukaryota</taxon>
        <taxon>Fungi</taxon>
        <taxon>Dikarya</taxon>
        <taxon>Ascomycota</taxon>
        <taxon>Pezizomycotina</taxon>
        <taxon>Sordariomycetes</taxon>
        <taxon>Sordariomycetidae</taxon>
        <taxon>Sordariales</taxon>
        <taxon>Podosporaceae</taxon>
        <taxon>Podospora</taxon>
    </lineage>
</organism>
<feature type="transmembrane region" description="Helical" evidence="3">
    <location>
        <begin position="271"/>
        <end position="292"/>
    </location>
</feature>
<keyword evidence="6" id="KW-1185">Reference proteome</keyword>
<feature type="domain" description="DUF676" evidence="4">
    <location>
        <begin position="11"/>
        <end position="210"/>
    </location>
</feature>
<keyword evidence="2" id="KW-0442">Lipid degradation</keyword>
<keyword evidence="3" id="KW-0812">Transmembrane</keyword>
<keyword evidence="3" id="KW-1133">Transmembrane helix</keyword>
<dbReference type="GO" id="GO:0004622">
    <property type="term" value="F:phosphatidylcholine lysophospholipase activity"/>
    <property type="evidence" value="ECO:0007669"/>
    <property type="project" value="TreeGrafter"/>
</dbReference>
<dbReference type="Proteomes" id="UP001301958">
    <property type="component" value="Unassembled WGS sequence"/>
</dbReference>
<protein>
    <submittedName>
        <fullName evidence="5">Lipase</fullName>
    </submittedName>
</protein>
<dbReference type="GO" id="GO:0016042">
    <property type="term" value="P:lipid catabolic process"/>
    <property type="evidence" value="ECO:0007669"/>
    <property type="project" value="UniProtKB-KW"/>
</dbReference>
<keyword evidence="3" id="KW-0472">Membrane</keyword>
<dbReference type="SUPFAM" id="SSF53474">
    <property type="entry name" value="alpha/beta-Hydrolases"/>
    <property type="match status" value="1"/>
</dbReference>
<comment type="caution">
    <text evidence="5">The sequence shown here is derived from an EMBL/GenBank/DDBJ whole genome shotgun (WGS) entry which is preliminary data.</text>
</comment>
<dbReference type="InterPro" id="IPR044294">
    <property type="entry name" value="Lipase-like"/>
</dbReference>
<comment type="similarity">
    <text evidence="1">Belongs to the putative lipase ROG1 family.</text>
</comment>
<reference evidence="5" key="2">
    <citation type="submission" date="2023-05" db="EMBL/GenBank/DDBJ databases">
        <authorList>
            <consortium name="Lawrence Berkeley National Laboratory"/>
            <person name="Steindorff A."/>
            <person name="Hensen N."/>
            <person name="Bonometti L."/>
            <person name="Westerberg I."/>
            <person name="Brannstrom I.O."/>
            <person name="Guillou S."/>
            <person name="Cros-Aarteil S."/>
            <person name="Calhoun S."/>
            <person name="Haridas S."/>
            <person name="Kuo A."/>
            <person name="Mondo S."/>
            <person name="Pangilinan J."/>
            <person name="Riley R."/>
            <person name="Labutti K."/>
            <person name="Andreopoulos B."/>
            <person name="Lipzen A."/>
            <person name="Chen C."/>
            <person name="Yanf M."/>
            <person name="Daum C."/>
            <person name="Ng V."/>
            <person name="Clum A."/>
            <person name="Ohm R."/>
            <person name="Martin F."/>
            <person name="Silar P."/>
            <person name="Natvig D."/>
            <person name="Lalanne C."/>
            <person name="Gautier V."/>
            <person name="Ament-Velasquez S.L."/>
            <person name="Kruys A."/>
            <person name="Hutchinson M.I."/>
            <person name="Powell A.J."/>
            <person name="Barry K."/>
            <person name="Miller A.N."/>
            <person name="Grigoriev I.V."/>
            <person name="Debuchy R."/>
            <person name="Gladieux P."/>
            <person name="Thoren M.H."/>
            <person name="Johannesson H."/>
        </authorList>
    </citation>
    <scope>NUCLEOTIDE SEQUENCE</scope>
    <source>
        <strain evidence="5">CBS 990.96</strain>
    </source>
</reference>
<evidence type="ECO:0000256" key="3">
    <source>
        <dbReference type="SAM" id="Phobius"/>
    </source>
</evidence>
<dbReference type="EMBL" id="MU865369">
    <property type="protein sequence ID" value="KAK4225323.1"/>
    <property type="molecule type" value="Genomic_DNA"/>
</dbReference>
<evidence type="ECO:0000313" key="6">
    <source>
        <dbReference type="Proteomes" id="UP001301958"/>
    </source>
</evidence>
<sequence length="420" mass="46483">MAADFLGGTPEADHLVVLVHGLWGNPTHMHNIAKELRAKHQSKIHILVTERNSGSYTYDGIETGGERVCHEIEDELAKIKASGGNITKISIAGYSLGGLVARYAVGLLYAKGDLDNLECVNFCAFASPFLGVRSPRKGRLTQIWNMLGARTLCRAGRQLFGIDKFRDTGKPLVAVLADPNSIFMSGLAKFQRRSLYANIINDRSAVYYTTAIDKTDPYVDLSKIKVNYTDGYGPVILDLESPVVPAKSPELSAQPPTGENVMVKWVKRIPLILGLTVLIPIGVFAFFVNAAIQTVRSASRVKLHESGKAGVKVDVYKKLSPWIKEMRDAVEDGFEDMGGNATGEDYISDDEQKSPFPTLALAPYQFAAIDALDKLGWRKNLVWIHEARHTHAAIVVRAERNDWHEGRMVLKHWAEEEFLP</sequence>
<proteinExistence type="inferred from homology"/>
<keyword evidence="2" id="KW-0443">Lipid metabolism</keyword>
<accession>A0AAN7BLC2</accession>
<evidence type="ECO:0000256" key="2">
    <source>
        <dbReference type="ARBA" id="ARBA00022963"/>
    </source>
</evidence>
<evidence type="ECO:0000313" key="5">
    <source>
        <dbReference type="EMBL" id="KAK4225323.1"/>
    </source>
</evidence>
<reference evidence="5" key="1">
    <citation type="journal article" date="2023" name="Mol. Phylogenet. Evol.">
        <title>Genome-scale phylogeny and comparative genomics of the fungal order Sordariales.</title>
        <authorList>
            <person name="Hensen N."/>
            <person name="Bonometti L."/>
            <person name="Westerberg I."/>
            <person name="Brannstrom I.O."/>
            <person name="Guillou S."/>
            <person name="Cros-Aarteil S."/>
            <person name="Calhoun S."/>
            <person name="Haridas S."/>
            <person name="Kuo A."/>
            <person name="Mondo S."/>
            <person name="Pangilinan J."/>
            <person name="Riley R."/>
            <person name="LaButti K."/>
            <person name="Andreopoulos B."/>
            <person name="Lipzen A."/>
            <person name="Chen C."/>
            <person name="Yan M."/>
            <person name="Daum C."/>
            <person name="Ng V."/>
            <person name="Clum A."/>
            <person name="Steindorff A."/>
            <person name="Ohm R.A."/>
            <person name="Martin F."/>
            <person name="Silar P."/>
            <person name="Natvig D.O."/>
            <person name="Lalanne C."/>
            <person name="Gautier V."/>
            <person name="Ament-Velasquez S.L."/>
            <person name="Kruys A."/>
            <person name="Hutchinson M.I."/>
            <person name="Powell A.J."/>
            <person name="Barry K."/>
            <person name="Miller A.N."/>
            <person name="Grigoriev I.V."/>
            <person name="Debuchy R."/>
            <person name="Gladieux P."/>
            <person name="Hiltunen Thoren M."/>
            <person name="Johannesson H."/>
        </authorList>
    </citation>
    <scope>NUCLEOTIDE SEQUENCE</scope>
    <source>
        <strain evidence="5">CBS 990.96</strain>
    </source>
</reference>